<organism evidence="2 3">
    <name type="scientific">Botrytis galanthina</name>
    <dbReference type="NCBI Taxonomy" id="278940"/>
    <lineage>
        <taxon>Eukaryota</taxon>
        <taxon>Fungi</taxon>
        <taxon>Dikarya</taxon>
        <taxon>Ascomycota</taxon>
        <taxon>Pezizomycotina</taxon>
        <taxon>Leotiomycetes</taxon>
        <taxon>Helotiales</taxon>
        <taxon>Sclerotiniaceae</taxon>
        <taxon>Botrytis</taxon>
    </lineage>
</organism>
<feature type="compositionally biased region" description="Polar residues" evidence="1">
    <location>
        <begin position="465"/>
        <end position="479"/>
    </location>
</feature>
<dbReference type="EMBL" id="PQXL01000424">
    <property type="protein sequence ID" value="THV46024.1"/>
    <property type="molecule type" value="Genomic_DNA"/>
</dbReference>
<dbReference type="Proteomes" id="UP000308671">
    <property type="component" value="Unassembled WGS sequence"/>
</dbReference>
<feature type="compositionally biased region" description="Basic and acidic residues" evidence="1">
    <location>
        <begin position="362"/>
        <end position="379"/>
    </location>
</feature>
<accession>A0A4S8QYX2</accession>
<sequence>MQRRRDDVFRPHGLITNPTGEDLYKRAHIGTQGILEANPKEAETCALISHLMTRNFSSLDEKYSVTAEWYPDPAHGEQADIVVRYCQSGDRTQQILMIGECKKTTRMSPYSLKGLEWQAYRYCQMYFQSMEGRGKEEIYAATMAGAHVRFWRATKDRNFDCTQKIPGSYRGHWSDLETGVVLDVPDAKWAKYRDVGRSSNIGYFEYCFRLIKLNPPTELASDDEFGFNLTKMAITAAAGNPYVITSNLRLPPGIEEKIAVVNVSRELFAGSNTSTVPASSSTSVHSAGYRNSSNRYERASSSTSRAPATGASGSSHAYPRTTHRSEPSASSAYSAVRPTVATASSRARATASSRIAAVAPTRSERYSPEREVRSERSTPESDYGPHNNWGVKPIDHFPKERMQELEAKRRKRDLEMSAGRYDSQTNSSFSGDQYRDERSIRHPTESTRTTATGYSVGRQGDRYQGTASSGRQPSTSQISAGRPTHSSSERRDPGIMNPAGPSQSSTRYGNMPPRVRQILVRPKITRTNVEFDTGLGMNDSDPRDWKDGNVDGKRAKILKYGDNEYYYWISSDGRPR</sequence>
<evidence type="ECO:0000256" key="1">
    <source>
        <dbReference type="SAM" id="MobiDB-lite"/>
    </source>
</evidence>
<feature type="compositionally biased region" description="Low complexity" evidence="1">
    <location>
        <begin position="299"/>
        <end position="315"/>
    </location>
</feature>
<comment type="caution">
    <text evidence="2">The sequence shown here is derived from an EMBL/GenBank/DDBJ whole genome shotgun (WGS) entry which is preliminary data.</text>
</comment>
<feature type="compositionally biased region" description="Basic and acidic residues" evidence="1">
    <location>
        <begin position="393"/>
        <end position="415"/>
    </location>
</feature>
<gene>
    <name evidence="2" type="ORF">BGAL_0425g00010</name>
</gene>
<reference evidence="2 3" key="1">
    <citation type="submission" date="2017-12" db="EMBL/GenBank/DDBJ databases">
        <title>Comparative genomics of Botrytis spp.</title>
        <authorList>
            <person name="Valero-Jimenez C.A."/>
            <person name="Tapia P."/>
            <person name="Veloso J."/>
            <person name="Silva-Moreno E."/>
            <person name="Staats M."/>
            <person name="Valdes J.H."/>
            <person name="Van Kan J.A.L."/>
        </authorList>
    </citation>
    <scope>NUCLEOTIDE SEQUENCE [LARGE SCALE GENOMIC DNA]</scope>
    <source>
        <strain evidence="2 3">MUCL435</strain>
    </source>
</reference>
<feature type="region of interest" description="Disordered" evidence="1">
    <location>
        <begin position="271"/>
        <end position="512"/>
    </location>
</feature>
<protein>
    <submittedName>
        <fullName evidence="2">Uncharacterized protein</fullName>
    </submittedName>
</protein>
<feature type="compositionally biased region" description="Low complexity" evidence="1">
    <location>
        <begin position="271"/>
        <end position="287"/>
    </location>
</feature>
<evidence type="ECO:0000313" key="2">
    <source>
        <dbReference type="EMBL" id="THV46024.1"/>
    </source>
</evidence>
<proteinExistence type="predicted"/>
<feature type="compositionally biased region" description="Polar residues" evidence="1">
    <location>
        <begin position="422"/>
        <end position="431"/>
    </location>
</feature>
<feature type="compositionally biased region" description="Basic and acidic residues" evidence="1">
    <location>
        <begin position="433"/>
        <end position="445"/>
    </location>
</feature>
<name>A0A4S8QYX2_9HELO</name>
<keyword evidence="3" id="KW-1185">Reference proteome</keyword>
<evidence type="ECO:0000313" key="3">
    <source>
        <dbReference type="Proteomes" id="UP000308671"/>
    </source>
</evidence>
<dbReference type="OrthoDB" id="5126078at2759"/>
<dbReference type="AlphaFoldDB" id="A0A4S8QYX2"/>
<feature type="compositionally biased region" description="Low complexity" evidence="1">
    <location>
        <begin position="339"/>
        <end position="359"/>
    </location>
</feature>